<evidence type="ECO:0000256" key="2">
    <source>
        <dbReference type="ARBA" id="ARBA00004687"/>
    </source>
</evidence>
<evidence type="ECO:0000256" key="10">
    <source>
        <dbReference type="ARBA" id="ARBA00023136"/>
    </source>
</evidence>
<feature type="transmembrane region" description="Helical" evidence="11">
    <location>
        <begin position="365"/>
        <end position="384"/>
    </location>
</feature>
<dbReference type="Pfam" id="PF05007">
    <property type="entry name" value="Mannosyl_trans"/>
    <property type="match status" value="1"/>
</dbReference>
<dbReference type="EMBL" id="KE346072">
    <property type="protein sequence ID" value="EXC25513.1"/>
    <property type="molecule type" value="Genomic_DNA"/>
</dbReference>
<dbReference type="GO" id="GO:0006506">
    <property type="term" value="P:GPI anchor biosynthetic process"/>
    <property type="evidence" value="ECO:0007669"/>
    <property type="project" value="UniProtKB-UniPathway"/>
</dbReference>
<dbReference type="STRING" id="981085.W9S4J7"/>
<evidence type="ECO:0000256" key="7">
    <source>
        <dbReference type="ARBA" id="ARBA00022692"/>
    </source>
</evidence>
<evidence type="ECO:0000256" key="6">
    <source>
        <dbReference type="ARBA" id="ARBA00022679"/>
    </source>
</evidence>
<evidence type="ECO:0000256" key="4">
    <source>
        <dbReference type="ARBA" id="ARBA00022502"/>
    </source>
</evidence>
<evidence type="ECO:0000256" key="11">
    <source>
        <dbReference type="RuleBase" id="RU365064"/>
    </source>
</evidence>
<evidence type="ECO:0000256" key="8">
    <source>
        <dbReference type="ARBA" id="ARBA00022824"/>
    </source>
</evidence>
<proteinExistence type="inferred from homology"/>
<dbReference type="GO" id="GO:0051751">
    <property type="term" value="F:alpha-1,4-mannosyltransferase activity"/>
    <property type="evidence" value="ECO:0007669"/>
    <property type="project" value="InterPro"/>
</dbReference>
<reference evidence="13" key="1">
    <citation type="submission" date="2013-01" db="EMBL/GenBank/DDBJ databases">
        <title>Draft Genome Sequence of a Mulberry Tree, Morus notabilis C.K. Schneid.</title>
        <authorList>
            <person name="He N."/>
            <person name="Zhao S."/>
        </authorList>
    </citation>
    <scope>NUCLEOTIDE SEQUENCE</scope>
</reference>
<evidence type="ECO:0000256" key="5">
    <source>
        <dbReference type="ARBA" id="ARBA00022676"/>
    </source>
</evidence>
<keyword evidence="8 11" id="KW-0256">Endoplasmic reticulum</keyword>
<dbReference type="PANTHER" id="PTHR12886">
    <property type="entry name" value="PIG-M MANNOSYLTRANSFERASE"/>
    <property type="match status" value="1"/>
</dbReference>
<keyword evidence="10 11" id="KW-0472">Membrane</keyword>
<dbReference type="eggNOG" id="KOG3893">
    <property type="taxonomic scope" value="Eukaryota"/>
</dbReference>
<comment type="subcellular location">
    <subcellularLocation>
        <location evidence="1 11">Endoplasmic reticulum membrane</location>
        <topology evidence="1 11">Multi-pass membrane protein</topology>
    </subcellularLocation>
</comment>
<accession>W9S4J7</accession>
<comment type="pathway">
    <text evidence="2 11">Glycolipid biosynthesis; glycosylphosphatidylinositol-anchor biosynthesis.</text>
</comment>
<evidence type="ECO:0000256" key="1">
    <source>
        <dbReference type="ARBA" id="ARBA00004477"/>
    </source>
</evidence>
<evidence type="ECO:0000313" key="12">
    <source>
        <dbReference type="EMBL" id="EXC25513.1"/>
    </source>
</evidence>
<dbReference type="OrthoDB" id="1741594at2759"/>
<dbReference type="InterPro" id="IPR007704">
    <property type="entry name" value="PIG-M"/>
</dbReference>
<feature type="transmembrane region" description="Helical" evidence="11">
    <location>
        <begin position="234"/>
        <end position="257"/>
    </location>
</feature>
<keyword evidence="7 11" id="KW-0812">Transmembrane</keyword>
<feature type="transmembrane region" description="Helical" evidence="11">
    <location>
        <begin position="396"/>
        <end position="415"/>
    </location>
</feature>
<dbReference type="EC" id="2.4.1.-" evidence="11"/>
<keyword evidence="9 11" id="KW-1133">Transmembrane helix</keyword>
<evidence type="ECO:0000256" key="9">
    <source>
        <dbReference type="ARBA" id="ARBA00022989"/>
    </source>
</evidence>
<name>W9S4J7_9ROSA</name>
<feature type="transmembrane region" description="Helical" evidence="11">
    <location>
        <begin position="111"/>
        <end position="129"/>
    </location>
</feature>
<keyword evidence="4 11" id="KW-0337">GPI-anchor biosynthesis</keyword>
<comment type="function">
    <text evidence="11">Catalytic subunit of the glycosylphosphatidylinositol-mannosyltransferase I complex which catalyzes the transfer of the first mannose, via an alpha-1,4 bond from a dolichol-phosphate-mannose (Dol-P-Man) to the glucosaminyl acyl phosphatidylinositol (GlcN-(acyl)PI) intermediate to generate alpha-D-Man-(1-&gt;4)-alpha-D-GlcN-(1-&gt;6)-(1-radyl,2-acyl-sn-glycero-3-phospho)-2-acyl-inositol and participates in the sixth step of the glycosylphosphatidylinositol-anchor biosynthesis.</text>
</comment>
<dbReference type="PANTHER" id="PTHR12886:SF0">
    <property type="entry name" value="GPI MANNOSYLTRANSFERASE 1"/>
    <property type="match status" value="1"/>
</dbReference>
<feature type="transmembrane region" description="Helical" evidence="11">
    <location>
        <begin position="85"/>
        <end position="104"/>
    </location>
</feature>
<gene>
    <name evidence="12" type="ORF">L484_009822</name>
</gene>
<dbReference type="GO" id="GO:1990529">
    <property type="term" value="C:glycosylphosphatidylinositol-mannosyltransferase I complex"/>
    <property type="evidence" value="ECO:0007669"/>
    <property type="project" value="TreeGrafter"/>
</dbReference>
<dbReference type="GO" id="GO:0004376">
    <property type="term" value="F:GPI mannosyltransferase activity"/>
    <property type="evidence" value="ECO:0007669"/>
    <property type="project" value="InterPro"/>
</dbReference>
<dbReference type="Proteomes" id="UP000030645">
    <property type="component" value="Unassembled WGS sequence"/>
</dbReference>
<keyword evidence="13" id="KW-1185">Reference proteome</keyword>
<sequence length="438" mass="51228">MAFTRLSSIILVSAIFRLILILYGEWQDTHMEVRYTDVDYLVFSDAASLMASGKSPFQRSTYRYSPLLAFLLMPNTFIHRSWGKFLFSASDLLVSFFINAILKLRGVPENLCVFSVICWLFNPFTFTIGTRGNCEPIVCATVLWILLCLMNGRVLQAAFWYGLIVHFRIYPVIYSLPILLILDPQVFQSGCRPALQKWSRTEQQSSSQGCWITRIARMFHPRFLMRCVLTRERILFGLISGAVFLFCTALFFCLYGWDFLHEALLYHLTRTDPRHNFSVYFYHIYLQYERKLLVVEKLISFLPQFIVQLVLILSFAQDLPFCFFVQTVAFVAFNKVVTAQYFVWFFCLLPLVLPWSNLKLNWKGLLCIIFWVGAQLHWLMWGYLLEFKGKNVFLQLWMASILFLAANTYLLISVIRNHRYSPVFTCLGTTNDDSRKLK</sequence>
<protein>
    <recommendedName>
        <fullName evidence="11">GPI mannosyltransferase 1</fullName>
        <ecNumber evidence="11">2.4.1.-</ecNumber>
    </recommendedName>
    <alternativeName>
        <fullName evidence="11">GPI mannosyltransferase I</fullName>
    </alternativeName>
</protein>
<organism evidence="12 13">
    <name type="scientific">Morus notabilis</name>
    <dbReference type="NCBI Taxonomy" id="981085"/>
    <lineage>
        <taxon>Eukaryota</taxon>
        <taxon>Viridiplantae</taxon>
        <taxon>Streptophyta</taxon>
        <taxon>Embryophyta</taxon>
        <taxon>Tracheophyta</taxon>
        <taxon>Spermatophyta</taxon>
        <taxon>Magnoliopsida</taxon>
        <taxon>eudicotyledons</taxon>
        <taxon>Gunneridae</taxon>
        <taxon>Pentapetalae</taxon>
        <taxon>rosids</taxon>
        <taxon>fabids</taxon>
        <taxon>Rosales</taxon>
        <taxon>Moraceae</taxon>
        <taxon>Moreae</taxon>
        <taxon>Morus</taxon>
    </lineage>
</organism>
<evidence type="ECO:0000313" key="13">
    <source>
        <dbReference type="Proteomes" id="UP000030645"/>
    </source>
</evidence>
<keyword evidence="6 11" id="KW-0808">Transferase</keyword>
<dbReference type="AlphaFoldDB" id="W9S4J7"/>
<comment type="similarity">
    <text evidence="3 11">Belongs to the PIGM family.</text>
</comment>
<keyword evidence="5 11" id="KW-0328">Glycosyltransferase</keyword>
<feature type="transmembrane region" description="Helical" evidence="11">
    <location>
        <begin position="328"/>
        <end position="353"/>
    </location>
</feature>
<dbReference type="GO" id="GO:0005789">
    <property type="term" value="C:endoplasmic reticulum membrane"/>
    <property type="evidence" value="ECO:0007669"/>
    <property type="project" value="UniProtKB-SubCell"/>
</dbReference>
<dbReference type="UniPathway" id="UPA00196"/>
<feature type="transmembrane region" description="Helical" evidence="11">
    <location>
        <begin position="6"/>
        <end position="24"/>
    </location>
</feature>
<dbReference type="KEGG" id="mnt:21393138"/>
<evidence type="ECO:0000256" key="3">
    <source>
        <dbReference type="ARBA" id="ARBA00011071"/>
    </source>
</evidence>